<feature type="signal peptide" evidence="1">
    <location>
        <begin position="1"/>
        <end position="20"/>
    </location>
</feature>
<evidence type="ECO:0000313" key="3">
    <source>
        <dbReference type="Proteomes" id="UP000054549"/>
    </source>
</evidence>
<organism evidence="2 3">
    <name type="scientific">Amanita muscaria (strain Koide BX008)</name>
    <dbReference type="NCBI Taxonomy" id="946122"/>
    <lineage>
        <taxon>Eukaryota</taxon>
        <taxon>Fungi</taxon>
        <taxon>Dikarya</taxon>
        <taxon>Basidiomycota</taxon>
        <taxon>Agaricomycotina</taxon>
        <taxon>Agaricomycetes</taxon>
        <taxon>Agaricomycetidae</taxon>
        <taxon>Agaricales</taxon>
        <taxon>Pluteineae</taxon>
        <taxon>Amanitaceae</taxon>
        <taxon>Amanita</taxon>
    </lineage>
</organism>
<gene>
    <name evidence="2" type="ORF">M378DRAFT_18826</name>
</gene>
<feature type="chain" id="PRO_5002155670" evidence="1">
    <location>
        <begin position="21"/>
        <end position="136"/>
    </location>
</feature>
<name>A0A0C2SKS6_AMAMK</name>
<dbReference type="Proteomes" id="UP000054549">
    <property type="component" value="Unassembled WGS sequence"/>
</dbReference>
<reference evidence="2 3" key="1">
    <citation type="submission" date="2014-04" db="EMBL/GenBank/DDBJ databases">
        <title>Evolutionary Origins and Diversification of the Mycorrhizal Mutualists.</title>
        <authorList>
            <consortium name="DOE Joint Genome Institute"/>
            <consortium name="Mycorrhizal Genomics Consortium"/>
            <person name="Kohler A."/>
            <person name="Kuo A."/>
            <person name="Nagy L.G."/>
            <person name="Floudas D."/>
            <person name="Copeland A."/>
            <person name="Barry K.W."/>
            <person name="Cichocki N."/>
            <person name="Veneault-Fourrey C."/>
            <person name="LaButti K."/>
            <person name="Lindquist E.A."/>
            <person name="Lipzen A."/>
            <person name="Lundell T."/>
            <person name="Morin E."/>
            <person name="Murat C."/>
            <person name="Riley R."/>
            <person name="Ohm R."/>
            <person name="Sun H."/>
            <person name="Tunlid A."/>
            <person name="Henrissat B."/>
            <person name="Grigoriev I.V."/>
            <person name="Hibbett D.S."/>
            <person name="Martin F."/>
        </authorList>
    </citation>
    <scope>NUCLEOTIDE SEQUENCE [LARGE SCALE GENOMIC DNA]</scope>
    <source>
        <strain evidence="2 3">Koide BX008</strain>
    </source>
</reference>
<proteinExistence type="predicted"/>
<dbReference type="HOGENOM" id="CLU_1874922_0_0_1"/>
<keyword evidence="3" id="KW-1185">Reference proteome</keyword>
<keyword evidence="1" id="KW-0732">Signal</keyword>
<sequence length="136" mass="15256">MPPGLNDALVLLMTVQSLRAITLDDILDCPAIFVQNLPPRLEHLSLKDTIFSSLPTTRKELPKLASLAIRARYDLLMGPYSGLDQFPGDPMERTVNMSRLKTFQGDKCDAHTMPVIERILRPTSNSLEHLTLQQLC</sequence>
<evidence type="ECO:0000256" key="1">
    <source>
        <dbReference type="SAM" id="SignalP"/>
    </source>
</evidence>
<evidence type="ECO:0000313" key="2">
    <source>
        <dbReference type="EMBL" id="KIL54504.1"/>
    </source>
</evidence>
<dbReference type="EMBL" id="KN818721">
    <property type="protein sequence ID" value="KIL54504.1"/>
    <property type="molecule type" value="Genomic_DNA"/>
</dbReference>
<dbReference type="InParanoid" id="A0A0C2SKS6"/>
<accession>A0A0C2SKS6</accession>
<dbReference type="AlphaFoldDB" id="A0A0C2SKS6"/>
<protein>
    <submittedName>
        <fullName evidence="2">Uncharacterized protein</fullName>
    </submittedName>
</protein>